<reference evidence="1 2" key="1">
    <citation type="journal article" date="2024" name="Microbiol. Resour. Announc.">
        <title>Genome annotations for the ascomycete fungi Trichoderma harzianum, Trichoderma aggressivum, and Purpureocillium lilacinum.</title>
        <authorList>
            <person name="Beijen E.P.W."/>
            <person name="Ohm R.A."/>
        </authorList>
    </citation>
    <scope>NUCLEOTIDE SEQUENCE [LARGE SCALE GENOMIC DNA]</scope>
    <source>
        <strain evidence="1 2">CBS 150709</strain>
    </source>
</reference>
<name>A0ABR0BJC1_PURLI</name>
<sequence length="177" mass="20001">MWNNEFRDGFKAWWAAGHKVTPMKLLYTGLGSIEDPFNMTNCEKMLNSMKARVWGLQDPVSVEKWDASCSRMTKKSSENALTALLLLQGVWQYLQADGVRAKLLAVHIAVAEFLQEFERLYREETAAPYMDLEGSHWQHLNTLLKQASNGADVANDIGLATQILTDLRIRTAELANV</sequence>
<evidence type="ECO:0000313" key="1">
    <source>
        <dbReference type="EMBL" id="KAK4081404.1"/>
    </source>
</evidence>
<dbReference type="EMBL" id="JAWRVI010000074">
    <property type="protein sequence ID" value="KAK4081404.1"/>
    <property type="molecule type" value="Genomic_DNA"/>
</dbReference>
<organism evidence="1 2">
    <name type="scientific">Purpureocillium lilacinum</name>
    <name type="common">Paecilomyces lilacinus</name>
    <dbReference type="NCBI Taxonomy" id="33203"/>
    <lineage>
        <taxon>Eukaryota</taxon>
        <taxon>Fungi</taxon>
        <taxon>Dikarya</taxon>
        <taxon>Ascomycota</taxon>
        <taxon>Pezizomycotina</taxon>
        <taxon>Sordariomycetes</taxon>
        <taxon>Hypocreomycetidae</taxon>
        <taxon>Hypocreales</taxon>
        <taxon>Ophiocordycipitaceae</taxon>
        <taxon>Purpureocillium</taxon>
    </lineage>
</organism>
<dbReference type="Proteomes" id="UP001287286">
    <property type="component" value="Unassembled WGS sequence"/>
</dbReference>
<gene>
    <name evidence="1" type="ORF">Purlil1_11665</name>
</gene>
<proteinExistence type="predicted"/>
<protein>
    <submittedName>
        <fullName evidence="1">Uncharacterized protein</fullName>
    </submittedName>
</protein>
<comment type="caution">
    <text evidence="1">The sequence shown here is derived from an EMBL/GenBank/DDBJ whole genome shotgun (WGS) entry which is preliminary data.</text>
</comment>
<evidence type="ECO:0000313" key="2">
    <source>
        <dbReference type="Proteomes" id="UP001287286"/>
    </source>
</evidence>
<keyword evidence="2" id="KW-1185">Reference proteome</keyword>
<accession>A0ABR0BJC1</accession>